<dbReference type="SUPFAM" id="SSF53448">
    <property type="entry name" value="Nucleotide-diphospho-sugar transferases"/>
    <property type="match status" value="1"/>
</dbReference>
<dbReference type="PANTHER" id="PTHR36529">
    <property type="entry name" value="SLL1095 PROTEIN"/>
    <property type="match status" value="1"/>
</dbReference>
<comment type="caution">
    <text evidence="1">The sequence shown here is derived from an EMBL/GenBank/DDBJ whole genome shotgun (WGS) entry which is preliminary data.</text>
</comment>
<dbReference type="RefSeq" id="WP_213375101.1">
    <property type="nucleotide sequence ID" value="NZ_BSFJ01000002.1"/>
</dbReference>
<accession>A0A9W6J3H6</accession>
<proteinExistence type="predicted"/>
<evidence type="ECO:0000313" key="2">
    <source>
        <dbReference type="Proteomes" id="UP001143370"/>
    </source>
</evidence>
<reference evidence="1" key="2">
    <citation type="submission" date="2023-01" db="EMBL/GenBank/DDBJ databases">
        <authorList>
            <person name="Sun Q."/>
            <person name="Evtushenko L."/>
        </authorList>
    </citation>
    <scope>NUCLEOTIDE SEQUENCE</scope>
    <source>
        <strain evidence="1">VKM B-2484</strain>
    </source>
</reference>
<dbReference type="Proteomes" id="UP001143370">
    <property type="component" value="Unassembled WGS sequence"/>
</dbReference>
<keyword evidence="2" id="KW-1185">Reference proteome</keyword>
<dbReference type="NCBIfam" id="TIGR04282">
    <property type="entry name" value="glyco_like_cofC"/>
    <property type="match status" value="1"/>
</dbReference>
<sequence length="246" mass="25860">MSTVAVAIICKTPAPGKSKTRLSPPLRPDECAEISACFISDLSATIAELAAEGDAEGYAVYTPAGSEGALTRLLPPDFGLVLQGEGDLGRRLDQGIADLLARGHAGAILVNSDSPTLPKALLRDAVEALQSGDRVVLSPALDGGYTFIGLSRPHPELFADMPWSTPEVYRLTLDRAREIGLPVVELTPWYDVDDAASYALLEQELDGMPLSFAPTGLARQPAARTAAFVRRRRAAASALPAQAGAA</sequence>
<dbReference type="EMBL" id="BSFJ01000002">
    <property type="protein sequence ID" value="GLK70141.1"/>
    <property type="molecule type" value="Genomic_DNA"/>
</dbReference>
<protein>
    <recommendedName>
        <fullName evidence="3">Glycosyltransferase</fullName>
    </recommendedName>
</protein>
<dbReference type="Pfam" id="PF09837">
    <property type="entry name" value="DUF2064"/>
    <property type="match status" value="1"/>
</dbReference>
<dbReference type="InterPro" id="IPR029044">
    <property type="entry name" value="Nucleotide-diphossugar_trans"/>
</dbReference>
<reference evidence="1" key="1">
    <citation type="journal article" date="2014" name="Int. J. Syst. Evol. Microbiol.">
        <title>Complete genome sequence of Corynebacterium casei LMG S-19264T (=DSM 44701T), isolated from a smear-ripened cheese.</title>
        <authorList>
            <consortium name="US DOE Joint Genome Institute (JGI-PGF)"/>
            <person name="Walter F."/>
            <person name="Albersmeier A."/>
            <person name="Kalinowski J."/>
            <person name="Ruckert C."/>
        </authorList>
    </citation>
    <scope>NUCLEOTIDE SEQUENCE</scope>
    <source>
        <strain evidence="1">VKM B-2484</strain>
    </source>
</reference>
<gene>
    <name evidence="1" type="ORF">GCM10017643_02560</name>
</gene>
<name>A0A9W6J3H6_9HYPH</name>
<dbReference type="PANTHER" id="PTHR36529:SF1">
    <property type="entry name" value="GLYCOSYLTRANSFERASE"/>
    <property type="match status" value="1"/>
</dbReference>
<organism evidence="1 2">
    <name type="scientific">Ancylobacter dichloromethanicus</name>
    <dbReference type="NCBI Taxonomy" id="518825"/>
    <lineage>
        <taxon>Bacteria</taxon>
        <taxon>Pseudomonadati</taxon>
        <taxon>Pseudomonadota</taxon>
        <taxon>Alphaproteobacteria</taxon>
        <taxon>Hyphomicrobiales</taxon>
        <taxon>Xanthobacteraceae</taxon>
        <taxon>Ancylobacter</taxon>
    </lineage>
</organism>
<dbReference type="AlphaFoldDB" id="A0A9W6J3H6"/>
<dbReference type="InterPro" id="IPR018641">
    <property type="entry name" value="Trfase_1_rSAM/seldom-assoc"/>
</dbReference>
<evidence type="ECO:0008006" key="3">
    <source>
        <dbReference type="Google" id="ProtNLM"/>
    </source>
</evidence>
<dbReference type="Gene3D" id="3.90.550.10">
    <property type="entry name" value="Spore Coat Polysaccharide Biosynthesis Protein SpsA, Chain A"/>
    <property type="match status" value="1"/>
</dbReference>
<evidence type="ECO:0000313" key="1">
    <source>
        <dbReference type="EMBL" id="GLK70141.1"/>
    </source>
</evidence>